<organism evidence="1 2">
    <name type="scientific">Claviceps aff. purpurea</name>
    <dbReference type="NCBI Taxonomy" id="1967640"/>
    <lineage>
        <taxon>Eukaryota</taxon>
        <taxon>Fungi</taxon>
        <taxon>Dikarya</taxon>
        <taxon>Ascomycota</taxon>
        <taxon>Pezizomycotina</taxon>
        <taxon>Sordariomycetes</taxon>
        <taxon>Hypocreomycetidae</taxon>
        <taxon>Hypocreales</taxon>
        <taxon>Clavicipitaceae</taxon>
        <taxon>Claviceps</taxon>
    </lineage>
</organism>
<gene>
    <name evidence="1" type="ORF">E4U09_005065</name>
</gene>
<comment type="caution">
    <text evidence="1">The sequence shown here is derived from an EMBL/GenBank/DDBJ whole genome shotgun (WGS) entry which is preliminary data.</text>
</comment>
<proteinExistence type="predicted"/>
<name>A0A9P7QEA5_9HYPO</name>
<sequence length="73" mass="8195">MSIYSNCFAPRRDAFPTCTLAALLFPESSSFFHLGSFLRRREPLFRRTGKKQVGHGARDMPGCILATWASLDS</sequence>
<dbReference type="Proteomes" id="UP000707071">
    <property type="component" value="Unassembled WGS sequence"/>
</dbReference>
<reference evidence="1 2" key="1">
    <citation type="journal article" date="2020" name="bioRxiv">
        <title>Whole genome comparisons of ergot fungi reveals the divergence and evolution of species within the genus Claviceps are the result of varying mechanisms driving genome evolution and host range expansion.</title>
        <authorList>
            <person name="Wyka S.A."/>
            <person name="Mondo S.J."/>
            <person name="Liu M."/>
            <person name="Dettman J."/>
            <person name="Nalam V."/>
            <person name="Broders K.D."/>
        </authorList>
    </citation>
    <scope>NUCLEOTIDE SEQUENCE [LARGE SCALE GENOMIC DNA]</scope>
    <source>
        <strain evidence="1 2">Clav52</strain>
    </source>
</reference>
<dbReference type="EMBL" id="SRRH01000414">
    <property type="protein sequence ID" value="KAG6289328.1"/>
    <property type="molecule type" value="Genomic_DNA"/>
</dbReference>
<evidence type="ECO:0000313" key="1">
    <source>
        <dbReference type="EMBL" id="KAG6289328.1"/>
    </source>
</evidence>
<evidence type="ECO:0000313" key="2">
    <source>
        <dbReference type="Proteomes" id="UP000707071"/>
    </source>
</evidence>
<keyword evidence="2" id="KW-1185">Reference proteome</keyword>
<dbReference type="AlphaFoldDB" id="A0A9P7QEA5"/>
<accession>A0A9P7QEA5</accession>
<protein>
    <submittedName>
        <fullName evidence="1">Uncharacterized protein</fullName>
    </submittedName>
</protein>